<dbReference type="Proteomes" id="UP000002772">
    <property type="component" value="Unassembled WGS sequence"/>
</dbReference>
<dbReference type="HOGENOM" id="CLU_024694_2_0_10"/>
<evidence type="ECO:0000256" key="7">
    <source>
        <dbReference type="ARBA" id="ARBA00023228"/>
    </source>
</evidence>
<evidence type="ECO:0000256" key="24">
    <source>
        <dbReference type="ARBA" id="ARBA00046376"/>
    </source>
</evidence>
<evidence type="ECO:0000256" key="23">
    <source>
        <dbReference type="ARBA" id="ARBA00045709"/>
    </source>
</evidence>
<proteinExistence type="inferred from homology"/>
<comment type="catalytic activity">
    <reaction evidence="18">
        <text>L-histidyl-L-alpha-amino acid(out) = L-histidyl-L-alpha-amino acid(in)</text>
        <dbReference type="Rhea" id="RHEA:79379"/>
        <dbReference type="ChEBI" id="CHEBI:229964"/>
    </reaction>
</comment>
<dbReference type="PANTHER" id="PTHR23512">
    <property type="entry name" value="MAJOR FACILITATOR SUPERFAMILY DOMAIN-CONTAINING PROTEIN 1"/>
    <property type="match status" value="1"/>
</dbReference>
<feature type="transmembrane region" description="Helical" evidence="25">
    <location>
        <begin position="52"/>
        <end position="77"/>
    </location>
</feature>
<comment type="subunit">
    <text evidence="24">Homodimer. Interacts with lysosomal protein GLMP (via lumenal domain); the interaction starts while both proteins are still in the endoplasmic reticulum and is required for stabilization of MFSD1 in lysosomes but has no direct effect on its targeting to lysosomes or transporter activity.</text>
</comment>
<feature type="transmembrane region" description="Helical" evidence="25">
    <location>
        <begin position="215"/>
        <end position="235"/>
    </location>
</feature>
<dbReference type="Pfam" id="PF07690">
    <property type="entry name" value="MFS_1"/>
    <property type="match status" value="1"/>
</dbReference>
<comment type="catalytic activity">
    <reaction evidence="17">
        <text>L-arginyl-glycine(out) = L-arginyl-glycine(in)</text>
        <dbReference type="Rhea" id="RHEA:79391"/>
        <dbReference type="ChEBI" id="CHEBI:229955"/>
    </reaction>
</comment>
<evidence type="ECO:0000256" key="1">
    <source>
        <dbReference type="ARBA" id="ARBA00004155"/>
    </source>
</evidence>
<feature type="transmembrane region" description="Helical" evidence="25">
    <location>
        <begin position="425"/>
        <end position="445"/>
    </location>
</feature>
<comment type="catalytic activity">
    <reaction evidence="16">
        <text>L-lysyl-L-lysine(out) = L-lysyl-L-lysine(in)</text>
        <dbReference type="Rhea" id="RHEA:79403"/>
        <dbReference type="ChEBI" id="CHEBI:229956"/>
    </reaction>
</comment>
<comment type="catalytic activity">
    <reaction evidence="11">
        <text>L-alpha-aminoacyl-L-histidine(out) = L-alpha-aminoacyl-L-histidine(in)</text>
        <dbReference type="Rhea" id="RHEA:79375"/>
        <dbReference type="ChEBI" id="CHEBI:229967"/>
    </reaction>
</comment>
<comment type="catalytic activity">
    <reaction evidence="8">
        <text>L-lysyl-L-alanine(out) = L-lysyl-L-alanine(in)</text>
        <dbReference type="Rhea" id="RHEA:79399"/>
        <dbReference type="ChEBI" id="CHEBI:229954"/>
    </reaction>
</comment>
<feature type="transmembrane region" description="Helical" evidence="25">
    <location>
        <begin position="340"/>
        <end position="358"/>
    </location>
</feature>
<evidence type="ECO:0000256" key="10">
    <source>
        <dbReference type="ARBA" id="ARBA00044881"/>
    </source>
</evidence>
<dbReference type="InterPro" id="IPR036259">
    <property type="entry name" value="MFS_trans_sf"/>
</dbReference>
<evidence type="ECO:0000256" key="21">
    <source>
        <dbReference type="ARBA" id="ARBA00044985"/>
    </source>
</evidence>
<comment type="catalytic activity">
    <reaction evidence="12">
        <text>L-lysyl-L-alpha-amino acid(out) = L-lysyl-L-alpha-amino acid(in)</text>
        <dbReference type="Rhea" id="RHEA:79387"/>
        <dbReference type="ChEBI" id="CHEBI:229965"/>
    </reaction>
</comment>
<feature type="transmembrane region" description="Helical" evidence="25">
    <location>
        <begin position="305"/>
        <end position="328"/>
    </location>
</feature>
<dbReference type="SUPFAM" id="SSF103473">
    <property type="entry name" value="MFS general substrate transporter"/>
    <property type="match status" value="2"/>
</dbReference>
<name>F8NCL6_9BACT</name>
<comment type="function">
    <text evidence="23">Lysosomal dipeptide uniporter that selectively exports lysine, arginine or histidine-containing dipeptides with a net positive charge from the lysosome lumen into the cytosol. Could play a role in a specific type of protein O-glycosylation indirectly regulating macrophages migration and tissue invasion. Also essential for liver homeostasis.</text>
</comment>
<dbReference type="InterPro" id="IPR052187">
    <property type="entry name" value="MFSD1"/>
</dbReference>
<keyword evidence="3" id="KW-0813">Transport</keyword>
<keyword evidence="4 25" id="KW-0812">Transmembrane</keyword>
<evidence type="ECO:0000256" key="18">
    <source>
        <dbReference type="ARBA" id="ARBA00044912"/>
    </source>
</evidence>
<evidence type="ECO:0000256" key="5">
    <source>
        <dbReference type="ARBA" id="ARBA00022989"/>
    </source>
</evidence>
<organism evidence="26 27">
    <name type="scientific">Hallella multisaccharivorax DSM 17128</name>
    <dbReference type="NCBI Taxonomy" id="688246"/>
    <lineage>
        <taxon>Bacteria</taxon>
        <taxon>Pseudomonadati</taxon>
        <taxon>Bacteroidota</taxon>
        <taxon>Bacteroidia</taxon>
        <taxon>Bacteroidales</taxon>
        <taxon>Prevotellaceae</taxon>
        <taxon>Hallella</taxon>
    </lineage>
</organism>
<evidence type="ECO:0000256" key="14">
    <source>
        <dbReference type="ARBA" id="ARBA00044898"/>
    </source>
</evidence>
<dbReference type="RefSeq" id="WP_007574411.1">
    <property type="nucleotide sequence ID" value="NZ_BPTS01000001.1"/>
</dbReference>
<dbReference type="GO" id="GO:0022857">
    <property type="term" value="F:transmembrane transporter activity"/>
    <property type="evidence" value="ECO:0007669"/>
    <property type="project" value="InterPro"/>
</dbReference>
<gene>
    <name evidence="26" type="ORF">Premu_1646</name>
</gene>
<feature type="transmembrane region" description="Helical" evidence="25">
    <location>
        <begin position="12"/>
        <end position="32"/>
    </location>
</feature>
<evidence type="ECO:0000256" key="20">
    <source>
        <dbReference type="ARBA" id="ARBA00044924"/>
    </source>
</evidence>
<evidence type="ECO:0000313" key="27">
    <source>
        <dbReference type="Proteomes" id="UP000002772"/>
    </source>
</evidence>
<comment type="catalytic activity">
    <reaction evidence="10">
        <text>L-alpha-aminoacyl-L-arginine(out) = L-alpha-aminoacyl-L-arginine(in)</text>
        <dbReference type="Rhea" id="RHEA:79367"/>
        <dbReference type="ChEBI" id="CHEBI:229968"/>
    </reaction>
</comment>
<dbReference type="OrthoDB" id="1090232at2"/>
<sequence length="538" mass="59159">MTETKTLRDSAALRWTALLLLALAMFCAYIFVDILSPIKDLMLSQRHWDSTAFGTMQGAETFLNVFAFFLIFAGIILDKMGVRFTALLSGCVMLAGACIKYYAISENFIGSGLEKWFTDNLNYIPVFDELGVSPFYKGMPASAKLAAIGFMIFGCGTEMGGITVSRGIVKWFKGREMALAMGSEMALARLGVATVMIFSPFFAKLGGKIDVSRSVAFGVVLLCIALIMLVVYFFMDKKLDSQTHEAEEKDDPFKISDLGKILSSQGFWLVSLLCVLYYSAIFPFQKYAVNMLQCNLTFHALEPNSFWASNVVTYVQYIIMLIVAATSFASNFQKNKAAKYILMVLSVVFLLGYCYMGFERQSAESIFAVFPLLAVGITPILGNYVDHKGKAASMLILGSFLLIFCHLTFAFILPVFKGNLIGGAIVAYVTILVLGASFSLVPAALWPSVPKLVAPKIIGSAYALIFWIQNIGLWLFPLLIGKVLDKTNVGVTDPTKLNYTWPLVMLACLGVAALFIGLYLKVIDKKKGLGLEEPNIKD</sequence>
<evidence type="ECO:0000256" key="6">
    <source>
        <dbReference type="ARBA" id="ARBA00023136"/>
    </source>
</evidence>
<evidence type="ECO:0000256" key="2">
    <source>
        <dbReference type="ARBA" id="ARBA00008335"/>
    </source>
</evidence>
<accession>F8NCL6</accession>
<evidence type="ECO:0000256" key="8">
    <source>
        <dbReference type="ARBA" id="ARBA00044876"/>
    </source>
</evidence>
<keyword evidence="6 25" id="KW-0472">Membrane</keyword>
<protein>
    <recommendedName>
        <fullName evidence="21">Lysosomal dipeptide transporter MFSD1</fullName>
    </recommendedName>
    <alternativeName>
        <fullName evidence="22">Major facilitator superfamily domain-containing protein 1</fullName>
    </alternativeName>
</protein>
<feature type="transmembrane region" description="Helical" evidence="25">
    <location>
        <begin position="392"/>
        <end position="413"/>
    </location>
</feature>
<dbReference type="PANTHER" id="PTHR23512:SF3">
    <property type="entry name" value="MAJOR FACILITATOR SUPERFAMILY DOMAIN-CONTAINING PROTEIN 1"/>
    <property type="match status" value="1"/>
</dbReference>
<evidence type="ECO:0000256" key="13">
    <source>
        <dbReference type="ARBA" id="ARBA00044893"/>
    </source>
</evidence>
<comment type="catalytic activity">
    <reaction evidence="20">
        <text>L-lysyl-glycine(out) = L-lysyl-glycine(in)</text>
        <dbReference type="Rhea" id="RHEA:79407"/>
        <dbReference type="ChEBI" id="CHEBI:191202"/>
    </reaction>
</comment>
<dbReference type="AlphaFoldDB" id="F8NCL6"/>
<feature type="transmembrane region" description="Helical" evidence="25">
    <location>
        <begin position="266"/>
        <end position="285"/>
    </location>
</feature>
<comment type="catalytic activity">
    <reaction evidence="19">
        <text>L-alanyl-L-lysine(out) = L-alanyl-L-lysine(in)</text>
        <dbReference type="Rhea" id="RHEA:79415"/>
        <dbReference type="ChEBI" id="CHEBI:192470"/>
    </reaction>
</comment>
<evidence type="ECO:0000256" key="9">
    <source>
        <dbReference type="ARBA" id="ARBA00044878"/>
    </source>
</evidence>
<dbReference type="Gene3D" id="1.20.1250.20">
    <property type="entry name" value="MFS general substrate transporter like domains"/>
    <property type="match status" value="2"/>
</dbReference>
<keyword evidence="27" id="KW-1185">Reference proteome</keyword>
<feature type="transmembrane region" description="Helical" evidence="25">
    <location>
        <begin position="499"/>
        <end position="520"/>
    </location>
</feature>
<evidence type="ECO:0000256" key="22">
    <source>
        <dbReference type="ARBA" id="ARBA00045018"/>
    </source>
</evidence>
<evidence type="ECO:0000256" key="19">
    <source>
        <dbReference type="ARBA" id="ARBA00044919"/>
    </source>
</evidence>
<dbReference type="STRING" id="688246.Premu_1646"/>
<evidence type="ECO:0000256" key="16">
    <source>
        <dbReference type="ARBA" id="ARBA00044900"/>
    </source>
</evidence>
<comment type="catalytic activity">
    <reaction evidence="9">
        <text>L-histidyl-glycine(out) = L-histidyl-glycine(in)</text>
        <dbReference type="Rhea" id="RHEA:79395"/>
        <dbReference type="ChEBI" id="CHEBI:229957"/>
    </reaction>
</comment>
<dbReference type="EMBL" id="GL945017">
    <property type="protein sequence ID" value="EGN57052.1"/>
    <property type="molecule type" value="Genomic_DNA"/>
</dbReference>
<dbReference type="GO" id="GO:0005765">
    <property type="term" value="C:lysosomal membrane"/>
    <property type="evidence" value="ECO:0007669"/>
    <property type="project" value="UniProtKB-SubCell"/>
</dbReference>
<evidence type="ECO:0000313" key="26">
    <source>
        <dbReference type="EMBL" id="EGN57052.1"/>
    </source>
</evidence>
<evidence type="ECO:0000256" key="25">
    <source>
        <dbReference type="SAM" id="Phobius"/>
    </source>
</evidence>
<feature type="transmembrane region" description="Helical" evidence="25">
    <location>
        <begin position="457"/>
        <end position="479"/>
    </location>
</feature>
<feature type="transmembrane region" description="Helical" evidence="25">
    <location>
        <begin position="145"/>
        <end position="165"/>
    </location>
</feature>
<feature type="transmembrane region" description="Helical" evidence="25">
    <location>
        <begin position="364"/>
        <end position="385"/>
    </location>
</feature>
<comment type="similarity">
    <text evidence="2">Belongs to the major facilitator superfamily.</text>
</comment>
<comment type="catalytic activity">
    <reaction evidence="15">
        <text>L-arginyl-L-alpha-amino acid(out) = L-arginyl-L-alpha-amino acid(in)</text>
        <dbReference type="Rhea" id="RHEA:79371"/>
        <dbReference type="ChEBI" id="CHEBI:84315"/>
    </reaction>
</comment>
<comment type="catalytic activity">
    <reaction evidence="13">
        <text>L-alpha-aminoacyl-L-lysine(out) = L-alpha-aminoacyl-L-lysine(in)</text>
        <dbReference type="Rhea" id="RHEA:79383"/>
        <dbReference type="ChEBI" id="CHEBI:229966"/>
    </reaction>
</comment>
<keyword evidence="7" id="KW-0458">Lysosome</keyword>
<comment type="subcellular location">
    <subcellularLocation>
        <location evidence="1">Lysosome membrane</location>
        <topology evidence="1">Multi-pass membrane protein</topology>
    </subcellularLocation>
</comment>
<feature type="transmembrane region" description="Helical" evidence="25">
    <location>
        <begin position="186"/>
        <end position="203"/>
    </location>
</feature>
<comment type="catalytic activity">
    <reaction evidence="14">
        <text>L-aspartyl-L-lysine(out) = L-aspartyl-L-lysine(in)</text>
        <dbReference type="Rhea" id="RHEA:79411"/>
        <dbReference type="ChEBI" id="CHEBI:229953"/>
    </reaction>
</comment>
<evidence type="ECO:0000256" key="15">
    <source>
        <dbReference type="ARBA" id="ARBA00044899"/>
    </source>
</evidence>
<reference evidence="27" key="1">
    <citation type="journal article" date="2011" name="Stand. Genomic Sci.">
        <title>Non-contiguous finished genome sequence of the opportunistic oral pathogen Prevotella multisaccharivorax type strain (PPPA20).</title>
        <authorList>
            <person name="Pati A."/>
            <person name="Gronow S."/>
            <person name="Lu M."/>
            <person name="Lapidus A."/>
            <person name="Nolan M."/>
            <person name="Lucas S."/>
            <person name="Hammon N."/>
            <person name="Deshpande S."/>
            <person name="Cheng J.F."/>
            <person name="Tapia R."/>
            <person name="Han C."/>
            <person name="Goodwin L."/>
            <person name="Pitluck S."/>
            <person name="Liolios K."/>
            <person name="Pagani I."/>
            <person name="Mavromatis K."/>
            <person name="Mikhailova N."/>
            <person name="Huntemann M."/>
            <person name="Chen A."/>
            <person name="Palaniappan K."/>
            <person name="Land M."/>
            <person name="Hauser L."/>
            <person name="Detter J.C."/>
            <person name="Brambilla E.M."/>
            <person name="Rohde M."/>
            <person name="Goker M."/>
            <person name="Woyke T."/>
            <person name="Bristow J."/>
            <person name="Eisen J.A."/>
            <person name="Markowitz V."/>
            <person name="Hugenholtz P."/>
            <person name="Kyrpides N.C."/>
            <person name="Klenk H.P."/>
            <person name="Ivanova N."/>
        </authorList>
    </citation>
    <scope>NUCLEOTIDE SEQUENCE [LARGE SCALE GENOMIC DNA]</scope>
    <source>
        <strain evidence="27">DSM 17128</strain>
    </source>
</reference>
<evidence type="ECO:0000256" key="11">
    <source>
        <dbReference type="ARBA" id="ARBA00044884"/>
    </source>
</evidence>
<evidence type="ECO:0000256" key="17">
    <source>
        <dbReference type="ARBA" id="ARBA00044903"/>
    </source>
</evidence>
<evidence type="ECO:0000256" key="4">
    <source>
        <dbReference type="ARBA" id="ARBA00022692"/>
    </source>
</evidence>
<evidence type="ECO:0000256" key="3">
    <source>
        <dbReference type="ARBA" id="ARBA00022448"/>
    </source>
</evidence>
<evidence type="ECO:0000256" key="12">
    <source>
        <dbReference type="ARBA" id="ARBA00044891"/>
    </source>
</evidence>
<dbReference type="eggNOG" id="COG2223">
    <property type="taxonomic scope" value="Bacteria"/>
</dbReference>
<feature type="transmembrane region" description="Helical" evidence="25">
    <location>
        <begin position="84"/>
        <end position="104"/>
    </location>
</feature>
<dbReference type="InterPro" id="IPR011701">
    <property type="entry name" value="MFS"/>
</dbReference>
<keyword evidence="5 25" id="KW-1133">Transmembrane helix</keyword>